<feature type="transmembrane region" description="Helical" evidence="1">
    <location>
        <begin position="164"/>
        <end position="188"/>
    </location>
</feature>
<keyword evidence="2" id="KW-0150">Chloroplast</keyword>
<keyword evidence="1" id="KW-0812">Transmembrane</keyword>
<evidence type="ECO:0000313" key="2">
    <source>
        <dbReference type="EMBL" id="AYC64519.1"/>
    </source>
</evidence>
<keyword evidence="2" id="KW-0934">Plastid</keyword>
<evidence type="ECO:0008006" key="3">
    <source>
        <dbReference type="Google" id="ProtNLM"/>
    </source>
</evidence>
<feature type="transmembrane region" description="Helical" evidence="1">
    <location>
        <begin position="135"/>
        <end position="158"/>
    </location>
</feature>
<dbReference type="AlphaFoldDB" id="A0A386AYJ6"/>
<organism evidence="2">
    <name type="scientific">Pseudoderbesia arbuscula</name>
    <dbReference type="NCBI Taxonomy" id="2320809"/>
    <lineage>
        <taxon>Eukaryota</taxon>
        <taxon>Viridiplantae</taxon>
        <taxon>Chlorophyta</taxon>
        <taxon>core chlorophytes</taxon>
        <taxon>Ulvophyceae</taxon>
        <taxon>TCBD clade</taxon>
        <taxon>Bryopsidales</taxon>
        <taxon>Bryopsidineae</taxon>
        <taxon>Bryopsidaceae</taxon>
        <taxon>Pseudoderbesia</taxon>
    </lineage>
</organism>
<feature type="transmembrane region" description="Helical" evidence="1">
    <location>
        <begin position="47"/>
        <end position="67"/>
    </location>
</feature>
<feature type="transmembrane region" description="Helical" evidence="1">
    <location>
        <begin position="253"/>
        <end position="274"/>
    </location>
</feature>
<keyword evidence="1" id="KW-1133">Transmembrane helix</keyword>
<geneLocation type="chloroplast" evidence="2"/>
<name>A0A386AYJ6_9CHLO</name>
<feature type="transmembrane region" description="Helical" evidence="1">
    <location>
        <begin position="209"/>
        <end position="233"/>
    </location>
</feature>
<dbReference type="EMBL" id="MH591098">
    <property type="protein sequence ID" value="AYC64519.1"/>
    <property type="molecule type" value="Genomic_DNA"/>
</dbReference>
<reference evidence="2" key="2">
    <citation type="journal article" date="2019" name="Mol. Phylogenet. Evol.">
        <title>Reassessment of the classification of bryopsidales (chlorophyta) based on chloroplast phylogenomic analyses.</title>
        <authorList>
            <person name="Cremen M.C."/>
            <person name="Leliaert F."/>
            <person name="West J."/>
            <person name="Lam D.W."/>
            <person name="Shimada S."/>
            <person name="Lopez-Bautista J.M."/>
            <person name="Verbruggen H."/>
        </authorList>
    </citation>
    <scope>NUCLEOTIDE SEQUENCE</scope>
</reference>
<proteinExistence type="predicted"/>
<evidence type="ECO:0000256" key="1">
    <source>
        <dbReference type="SAM" id="Phobius"/>
    </source>
</evidence>
<feature type="transmembrane region" description="Helical" evidence="1">
    <location>
        <begin position="295"/>
        <end position="314"/>
    </location>
</feature>
<protein>
    <recommendedName>
        <fullName evidence="3">Ycf1</fullName>
    </recommendedName>
</protein>
<sequence>MSLAQEIKNYIEFFHTIKDPDTYNLTTSIVALIKYNFFYGFQCLKNLIVYIFSWNWLFDIIHVPITIPKWLSSNLKEIYSIKNPDQFLYSYSSNSIINQSNGLSRVLEGFFTSFFLCIPNSIIHILLLRRLIVEGLVAGLAAACGTLTGQLIFLWMIFLGFRSIIFAWFNLEPLTYIFGIFLVLFLVYQFAHQSIKRVRKNETQKLITIFLINFGLVWTEQYGLFPYISHLNIASGSSFFDLSDLPGLDSMSLYFIGFLVGSLLWMFVFGFIFLKISQFLAERIIKSYSQWIQKFNFICLTSIIAFCLASFPYYGMDYLASYSLGFYSQDSVFEPILLKTDIKDVQKGRLGEYSANSSIDTDIAPFDRGRYSTGTEIELTFEDMNFQGEYIWRSRSDRVASGSAGVVNRFMSKFLPSSPSQPLQTNNSSSINLTNSLQENFDSSPWFFYKDNYENFLERFITDYNAEVKDPSLPDPMSESENFSAFSELVKYGFDSFASLEEVESDEFEEELGKKIKYKYYNNPIYKFLITVDMQNFIRRQPLDYYLTSEEENLLFRKRLILTNYYNSLRSYSLLPYSETFRNLFGGTKSYANRVYNQQYKGTLKILRRLFLIDVETNASKNNFSTILKYDQPLFRDVDEKKNKVIHEELPLSSLHSELVNPYLQEVYPIPFYIGWDENIRKFILTNRLPLNKEIFTNMDTLPWKHHKTHEKSSIVQFTSWPLHSFVLETPDGLKGQFLFQKFNQSKSELQKDLFEYAEPGDYETHLIYDTLPSIVQRIDLRNKDKTNIKLKPTRSGFMWPPFNTNIS</sequence>
<feature type="transmembrane region" description="Helical" evidence="1">
    <location>
        <begin position="110"/>
        <end position="128"/>
    </location>
</feature>
<gene>
    <name evidence="2" type="primary">ycf1</name>
</gene>
<keyword evidence="1" id="KW-0472">Membrane</keyword>
<reference evidence="2" key="1">
    <citation type="submission" date="2018-07" db="EMBL/GenBank/DDBJ databases">
        <authorList>
            <person name="Quirk P.G."/>
            <person name="Krulwich T.A."/>
        </authorList>
    </citation>
    <scope>NUCLEOTIDE SEQUENCE</scope>
</reference>
<accession>A0A386AYJ6</accession>